<evidence type="ECO:0000313" key="4">
    <source>
        <dbReference type="Proteomes" id="UP001151760"/>
    </source>
</evidence>
<accession>A0ABQ5GBQ0</accession>
<evidence type="ECO:0000259" key="2">
    <source>
        <dbReference type="Pfam" id="PF03732"/>
    </source>
</evidence>
<keyword evidence="3" id="KW-0808">Transferase</keyword>
<evidence type="ECO:0000256" key="1">
    <source>
        <dbReference type="SAM" id="MobiDB-lite"/>
    </source>
</evidence>
<organism evidence="3 4">
    <name type="scientific">Tanacetum coccineum</name>
    <dbReference type="NCBI Taxonomy" id="301880"/>
    <lineage>
        <taxon>Eukaryota</taxon>
        <taxon>Viridiplantae</taxon>
        <taxon>Streptophyta</taxon>
        <taxon>Embryophyta</taxon>
        <taxon>Tracheophyta</taxon>
        <taxon>Spermatophyta</taxon>
        <taxon>Magnoliopsida</taxon>
        <taxon>eudicotyledons</taxon>
        <taxon>Gunneridae</taxon>
        <taxon>Pentapetalae</taxon>
        <taxon>asterids</taxon>
        <taxon>campanulids</taxon>
        <taxon>Asterales</taxon>
        <taxon>Asteraceae</taxon>
        <taxon>Asteroideae</taxon>
        <taxon>Anthemideae</taxon>
        <taxon>Anthemidinae</taxon>
        <taxon>Tanacetum</taxon>
    </lineage>
</organism>
<keyword evidence="4" id="KW-1185">Reference proteome</keyword>
<keyword evidence="3" id="KW-0695">RNA-directed DNA polymerase</keyword>
<gene>
    <name evidence="3" type="ORF">Tco_1031593</name>
</gene>
<proteinExistence type="predicted"/>
<protein>
    <submittedName>
        <fullName evidence="3">Reverse transcriptase domain-containing protein</fullName>
    </submittedName>
</protein>
<dbReference type="Pfam" id="PF03732">
    <property type="entry name" value="Retrotrans_gag"/>
    <property type="match status" value="1"/>
</dbReference>
<evidence type="ECO:0000313" key="3">
    <source>
        <dbReference type="EMBL" id="GJT72307.1"/>
    </source>
</evidence>
<dbReference type="GO" id="GO:0003964">
    <property type="term" value="F:RNA-directed DNA polymerase activity"/>
    <property type="evidence" value="ECO:0007669"/>
    <property type="project" value="UniProtKB-KW"/>
</dbReference>
<dbReference type="EMBL" id="BQNB010018247">
    <property type="protein sequence ID" value="GJT72307.1"/>
    <property type="molecule type" value="Genomic_DNA"/>
</dbReference>
<reference evidence="3" key="2">
    <citation type="submission" date="2022-01" db="EMBL/GenBank/DDBJ databases">
        <authorList>
            <person name="Yamashiro T."/>
            <person name="Shiraishi A."/>
            <person name="Satake H."/>
            <person name="Nakayama K."/>
        </authorList>
    </citation>
    <scope>NUCLEOTIDE SEQUENCE</scope>
</reference>
<sequence>MAPRGRPTRPTRLNPGTTPPPVTDPTTTTSVTSAQLQAMIDEGVTAVLAARATTRNGDDSHTSGTGVRRNERTVRECTYQDFMKCQPLFFRGTEGVVDLTQWFERMETVFRISNCTVENQLLMRFAYAMTWSDLKKKMTTKYCPRNEIKKVEAELWNLKVQGTDVVAYNQRFQELALLSDRMFPEETDKMKGIRGCPT</sequence>
<feature type="region of interest" description="Disordered" evidence="1">
    <location>
        <begin position="1"/>
        <end position="31"/>
    </location>
</feature>
<dbReference type="Proteomes" id="UP001151760">
    <property type="component" value="Unassembled WGS sequence"/>
</dbReference>
<name>A0ABQ5GBQ0_9ASTR</name>
<dbReference type="InterPro" id="IPR005162">
    <property type="entry name" value="Retrotrans_gag_dom"/>
</dbReference>
<keyword evidence="3" id="KW-0548">Nucleotidyltransferase</keyword>
<feature type="domain" description="Retrotransposon gag" evidence="2">
    <location>
        <begin position="128"/>
        <end position="187"/>
    </location>
</feature>
<reference evidence="3" key="1">
    <citation type="journal article" date="2022" name="Int. J. Mol. Sci.">
        <title>Draft Genome of Tanacetum Coccineum: Genomic Comparison of Closely Related Tanacetum-Family Plants.</title>
        <authorList>
            <person name="Yamashiro T."/>
            <person name="Shiraishi A."/>
            <person name="Nakayama K."/>
            <person name="Satake H."/>
        </authorList>
    </citation>
    <scope>NUCLEOTIDE SEQUENCE</scope>
</reference>
<comment type="caution">
    <text evidence="3">The sequence shown here is derived from an EMBL/GenBank/DDBJ whole genome shotgun (WGS) entry which is preliminary data.</text>
</comment>